<evidence type="ECO:0000313" key="2">
    <source>
        <dbReference type="Proteomes" id="UP000177230"/>
    </source>
</evidence>
<comment type="caution">
    <text evidence="1">The sequence shown here is derived from an EMBL/GenBank/DDBJ whole genome shotgun (WGS) entry which is preliminary data.</text>
</comment>
<dbReference type="EMBL" id="MFFM01000046">
    <property type="protein sequence ID" value="OGF08856.1"/>
    <property type="molecule type" value="Genomic_DNA"/>
</dbReference>
<gene>
    <name evidence="1" type="ORF">A2024_01110</name>
</gene>
<dbReference type="Proteomes" id="UP000177230">
    <property type="component" value="Unassembled WGS sequence"/>
</dbReference>
<name>A0A1F5R369_9BACT</name>
<dbReference type="AlphaFoldDB" id="A0A1F5R369"/>
<protein>
    <submittedName>
        <fullName evidence="1">Uncharacterized protein</fullName>
    </submittedName>
</protein>
<evidence type="ECO:0000313" key="1">
    <source>
        <dbReference type="EMBL" id="OGF08856.1"/>
    </source>
</evidence>
<accession>A0A1F5R369</accession>
<organism evidence="1 2">
    <name type="scientific">Candidatus Edwardsbacteria bacterium GWF2_54_11</name>
    <dbReference type="NCBI Taxonomy" id="1817851"/>
    <lineage>
        <taxon>Bacteria</taxon>
        <taxon>Candidatus Edwardsiibacteriota</taxon>
    </lineage>
</organism>
<proteinExistence type="predicted"/>
<sequence>MPGKSGIQALDSSLRWNDRGGNDKLLSFLPMMFDIKGGGRSYLMAGVDDIYLAIIQKKNLNR</sequence>
<reference evidence="1 2" key="1">
    <citation type="journal article" date="2016" name="Nat. Commun.">
        <title>Thousands of microbial genomes shed light on interconnected biogeochemical processes in an aquifer system.</title>
        <authorList>
            <person name="Anantharaman K."/>
            <person name="Brown C.T."/>
            <person name="Hug L.A."/>
            <person name="Sharon I."/>
            <person name="Castelle C.J."/>
            <person name="Probst A.J."/>
            <person name="Thomas B.C."/>
            <person name="Singh A."/>
            <person name="Wilkins M.J."/>
            <person name="Karaoz U."/>
            <person name="Brodie E.L."/>
            <person name="Williams K.H."/>
            <person name="Hubbard S.S."/>
            <person name="Banfield J.F."/>
        </authorList>
    </citation>
    <scope>NUCLEOTIDE SEQUENCE [LARGE SCALE GENOMIC DNA]</scope>
</reference>